<feature type="transmembrane region" description="Helical" evidence="1">
    <location>
        <begin position="78"/>
        <end position="100"/>
    </location>
</feature>
<evidence type="ECO:0000256" key="1">
    <source>
        <dbReference type="SAM" id="Phobius"/>
    </source>
</evidence>
<name>A0A7R9JXU4_TIMGE</name>
<keyword evidence="1" id="KW-1133">Transmembrane helix</keyword>
<evidence type="ECO:0000313" key="2">
    <source>
        <dbReference type="EMBL" id="CAD7593514.1"/>
    </source>
</evidence>
<dbReference type="EMBL" id="OE840975">
    <property type="protein sequence ID" value="CAD7593514.1"/>
    <property type="molecule type" value="Genomic_DNA"/>
</dbReference>
<keyword evidence="1" id="KW-0472">Membrane</keyword>
<protein>
    <submittedName>
        <fullName evidence="2">Uncharacterized protein</fullName>
    </submittedName>
</protein>
<dbReference type="AlphaFoldDB" id="A0A7R9JXU4"/>
<organism evidence="2">
    <name type="scientific">Timema genevievae</name>
    <name type="common">Walking stick</name>
    <dbReference type="NCBI Taxonomy" id="629358"/>
    <lineage>
        <taxon>Eukaryota</taxon>
        <taxon>Metazoa</taxon>
        <taxon>Ecdysozoa</taxon>
        <taxon>Arthropoda</taxon>
        <taxon>Hexapoda</taxon>
        <taxon>Insecta</taxon>
        <taxon>Pterygota</taxon>
        <taxon>Neoptera</taxon>
        <taxon>Polyneoptera</taxon>
        <taxon>Phasmatodea</taxon>
        <taxon>Timematodea</taxon>
        <taxon>Timematoidea</taxon>
        <taxon>Timematidae</taxon>
        <taxon>Timema</taxon>
    </lineage>
</organism>
<gene>
    <name evidence="2" type="ORF">TGEB3V08_LOCUS5339</name>
</gene>
<reference evidence="2" key="1">
    <citation type="submission" date="2020-11" db="EMBL/GenBank/DDBJ databases">
        <authorList>
            <person name="Tran Van P."/>
        </authorList>
    </citation>
    <scope>NUCLEOTIDE SEQUENCE</scope>
</reference>
<proteinExistence type="predicted"/>
<accession>A0A7R9JXU4</accession>
<sequence length="182" mass="19878">MIAALTLAADPAPQRVAWTLSLKADYTQLAKRVESLSGVPCESSTELLSGGTNPPPLTQCCDCSQCAQSNMETSFLRLVLLLVLFFLLTGDYTSIFGQIYQLLGGEDPPSNRVAVKKTRDASKVPPTGDDADETLQILFTAFEFLYSEDLSAPSPNYNVWRCVVDPALLLAYLRYELSISSL</sequence>
<keyword evidence="1" id="KW-0812">Transmembrane</keyword>